<dbReference type="Pfam" id="PF02153">
    <property type="entry name" value="PDH_N"/>
    <property type="match status" value="1"/>
</dbReference>
<dbReference type="SUPFAM" id="SSF51735">
    <property type="entry name" value="NAD(P)-binding Rossmann-fold domains"/>
    <property type="match status" value="1"/>
</dbReference>
<dbReference type="GO" id="GO:0008977">
    <property type="term" value="F:prephenate dehydrogenase (NAD+) activity"/>
    <property type="evidence" value="ECO:0007669"/>
    <property type="project" value="InterPro"/>
</dbReference>
<dbReference type="Gene3D" id="3.40.50.720">
    <property type="entry name" value="NAD(P)-binding Rossmann-like Domain"/>
    <property type="match status" value="1"/>
</dbReference>
<proteinExistence type="predicted"/>
<dbReference type="InterPro" id="IPR050812">
    <property type="entry name" value="Preph/Arog_dehydrog"/>
</dbReference>
<dbReference type="Proteomes" id="UP000193870">
    <property type="component" value="Unassembled WGS sequence"/>
</dbReference>
<keyword evidence="4" id="KW-1185">Reference proteome</keyword>
<dbReference type="RefSeq" id="WP_085854148.1">
    <property type="nucleotide sequence ID" value="NZ_FOPF01000005.1"/>
</dbReference>
<protein>
    <submittedName>
        <fullName evidence="3">Prephenate dehydrogenase</fullName>
    </submittedName>
</protein>
<dbReference type="InterPro" id="IPR046825">
    <property type="entry name" value="PDH_C"/>
</dbReference>
<evidence type="ECO:0000313" key="3">
    <source>
        <dbReference type="EMBL" id="SLN48216.1"/>
    </source>
</evidence>
<dbReference type="InterPro" id="IPR008927">
    <property type="entry name" value="6-PGluconate_DH-like_C_sf"/>
</dbReference>
<dbReference type="GO" id="GO:0006571">
    <property type="term" value="P:tyrosine biosynthetic process"/>
    <property type="evidence" value="ECO:0007669"/>
    <property type="project" value="InterPro"/>
</dbReference>
<gene>
    <name evidence="3" type="ORF">PAM7066_02174</name>
</gene>
<name>A0A1Y5SYV1_9RHOB</name>
<dbReference type="InterPro" id="IPR003099">
    <property type="entry name" value="Prephen_DH"/>
</dbReference>
<dbReference type="STRING" id="315423.SAMN04488020_105230"/>
<accession>A0A1Y5SYV1</accession>
<dbReference type="PANTHER" id="PTHR21363:SF0">
    <property type="entry name" value="PREPHENATE DEHYDROGENASE [NADP(+)]"/>
    <property type="match status" value="1"/>
</dbReference>
<dbReference type="Pfam" id="PF20463">
    <property type="entry name" value="PDH_C"/>
    <property type="match status" value="1"/>
</dbReference>
<dbReference type="Gene3D" id="1.10.3660.10">
    <property type="entry name" value="6-phosphogluconate dehydrogenase C-terminal like domain"/>
    <property type="match status" value="1"/>
</dbReference>
<sequence length="281" mass="29991">MDAPDRIGIVGTGLIGAALAALVSRRAPNVAIEAVEPQGAYRAAVAAQFPRITWRHCAEDLRACDMVFLCCPPHAIQKLAREVLDTCDGLVIDAGSVKGRIVEGLSDAPRFIGGHPLAGGNRPGPFRAEPDALVAARFVLTPHAGNAEPDVERVESFLARLGFSVVRLDAGAHDQIVARTSHLPHLLSYAYAGLLSEMDHDELQVFASRSTRTLSRHAAQNTRMWGEIFEQNDTALSDALDDLILELMALRNGFAGAGDSVAKRLETAAQTAAILNGSNDE</sequence>
<dbReference type="PROSITE" id="PS51176">
    <property type="entry name" value="PDH_ADH"/>
    <property type="match status" value="1"/>
</dbReference>
<dbReference type="EMBL" id="FWFV01000005">
    <property type="protein sequence ID" value="SLN48216.1"/>
    <property type="molecule type" value="Genomic_DNA"/>
</dbReference>
<dbReference type="InterPro" id="IPR036291">
    <property type="entry name" value="NAD(P)-bd_dom_sf"/>
</dbReference>
<organism evidence="3 4">
    <name type="scientific">Palleronia marisminoris</name>
    <dbReference type="NCBI Taxonomy" id="315423"/>
    <lineage>
        <taxon>Bacteria</taxon>
        <taxon>Pseudomonadati</taxon>
        <taxon>Pseudomonadota</taxon>
        <taxon>Alphaproteobacteria</taxon>
        <taxon>Rhodobacterales</taxon>
        <taxon>Roseobacteraceae</taxon>
        <taxon>Palleronia</taxon>
    </lineage>
</organism>
<dbReference type="AlphaFoldDB" id="A0A1Y5SYV1"/>
<dbReference type="GO" id="GO:0004665">
    <property type="term" value="F:prephenate dehydrogenase (NADP+) activity"/>
    <property type="evidence" value="ECO:0007669"/>
    <property type="project" value="InterPro"/>
</dbReference>
<evidence type="ECO:0000259" key="2">
    <source>
        <dbReference type="PROSITE" id="PS51176"/>
    </source>
</evidence>
<evidence type="ECO:0000313" key="4">
    <source>
        <dbReference type="Proteomes" id="UP000193870"/>
    </source>
</evidence>
<reference evidence="3 4" key="1">
    <citation type="submission" date="2017-03" db="EMBL/GenBank/DDBJ databases">
        <authorList>
            <person name="Afonso C.L."/>
            <person name="Miller P.J."/>
            <person name="Scott M.A."/>
            <person name="Spackman E."/>
            <person name="Goraichik I."/>
            <person name="Dimitrov K.M."/>
            <person name="Suarez D.L."/>
            <person name="Swayne D.E."/>
        </authorList>
    </citation>
    <scope>NUCLEOTIDE SEQUENCE [LARGE SCALE GENOMIC DNA]</scope>
    <source>
        <strain evidence="3 4">CECT 7066</strain>
    </source>
</reference>
<keyword evidence="1" id="KW-0560">Oxidoreductase</keyword>
<dbReference type="GO" id="GO:0070403">
    <property type="term" value="F:NAD+ binding"/>
    <property type="evidence" value="ECO:0007669"/>
    <property type="project" value="InterPro"/>
</dbReference>
<dbReference type="SUPFAM" id="SSF48179">
    <property type="entry name" value="6-phosphogluconate dehydrogenase C-terminal domain-like"/>
    <property type="match status" value="1"/>
</dbReference>
<evidence type="ECO:0000256" key="1">
    <source>
        <dbReference type="ARBA" id="ARBA00023002"/>
    </source>
</evidence>
<dbReference type="PANTHER" id="PTHR21363">
    <property type="entry name" value="PREPHENATE DEHYDROGENASE"/>
    <property type="match status" value="1"/>
</dbReference>
<feature type="domain" description="Prephenate/arogenate dehydrogenase" evidence="2">
    <location>
        <begin position="5"/>
        <end position="281"/>
    </location>
</feature>
<dbReference type="InterPro" id="IPR046826">
    <property type="entry name" value="PDH_N"/>
</dbReference>